<protein>
    <submittedName>
        <fullName evidence="1">Leucine zipper</fullName>
    </submittedName>
</protein>
<gene>
    <name evidence="1" type="ORF">STAS_20333</name>
</gene>
<evidence type="ECO:0000313" key="1">
    <source>
        <dbReference type="EMBL" id="GER43480.1"/>
    </source>
</evidence>
<reference evidence="2" key="1">
    <citation type="journal article" date="2019" name="Curr. Biol.">
        <title>Genome Sequence of Striga asiatica Provides Insight into the Evolution of Plant Parasitism.</title>
        <authorList>
            <person name="Yoshida S."/>
            <person name="Kim S."/>
            <person name="Wafula E.K."/>
            <person name="Tanskanen J."/>
            <person name="Kim Y.M."/>
            <person name="Honaas L."/>
            <person name="Yang Z."/>
            <person name="Spallek T."/>
            <person name="Conn C.E."/>
            <person name="Ichihashi Y."/>
            <person name="Cheong K."/>
            <person name="Cui S."/>
            <person name="Der J.P."/>
            <person name="Gundlach H."/>
            <person name="Jiao Y."/>
            <person name="Hori C."/>
            <person name="Ishida J.K."/>
            <person name="Kasahara H."/>
            <person name="Kiba T."/>
            <person name="Kim M.S."/>
            <person name="Koo N."/>
            <person name="Laohavisit A."/>
            <person name="Lee Y.H."/>
            <person name="Lumba S."/>
            <person name="McCourt P."/>
            <person name="Mortimer J.C."/>
            <person name="Mutuku J.M."/>
            <person name="Nomura T."/>
            <person name="Sasaki-Sekimoto Y."/>
            <person name="Seto Y."/>
            <person name="Wang Y."/>
            <person name="Wakatake T."/>
            <person name="Sakakibara H."/>
            <person name="Demura T."/>
            <person name="Yamaguchi S."/>
            <person name="Yoneyama K."/>
            <person name="Manabe R.I."/>
            <person name="Nelson D.C."/>
            <person name="Schulman A.H."/>
            <person name="Timko M.P."/>
            <person name="dePamphilis C.W."/>
            <person name="Choi D."/>
            <person name="Shirasu K."/>
        </authorList>
    </citation>
    <scope>NUCLEOTIDE SEQUENCE [LARGE SCALE GENOMIC DNA]</scope>
    <source>
        <strain evidence="2">cv. UVA1</strain>
    </source>
</reference>
<organism evidence="1 2">
    <name type="scientific">Striga asiatica</name>
    <name type="common">Asiatic witchweed</name>
    <name type="synonym">Buchnera asiatica</name>
    <dbReference type="NCBI Taxonomy" id="4170"/>
    <lineage>
        <taxon>Eukaryota</taxon>
        <taxon>Viridiplantae</taxon>
        <taxon>Streptophyta</taxon>
        <taxon>Embryophyta</taxon>
        <taxon>Tracheophyta</taxon>
        <taxon>Spermatophyta</taxon>
        <taxon>Magnoliopsida</taxon>
        <taxon>eudicotyledons</taxon>
        <taxon>Gunneridae</taxon>
        <taxon>Pentapetalae</taxon>
        <taxon>asterids</taxon>
        <taxon>lamiids</taxon>
        <taxon>Lamiales</taxon>
        <taxon>Orobanchaceae</taxon>
        <taxon>Buchnereae</taxon>
        <taxon>Striga</taxon>
    </lineage>
</organism>
<keyword evidence="2" id="KW-1185">Reference proteome</keyword>
<dbReference type="Proteomes" id="UP000325081">
    <property type="component" value="Unassembled WGS sequence"/>
</dbReference>
<accession>A0A5A7QE51</accession>
<comment type="caution">
    <text evidence="1">The sequence shown here is derived from an EMBL/GenBank/DDBJ whole genome shotgun (WGS) entry which is preliminary data.</text>
</comment>
<evidence type="ECO:0000313" key="2">
    <source>
        <dbReference type="Proteomes" id="UP000325081"/>
    </source>
</evidence>
<name>A0A5A7QE51_STRAF</name>
<dbReference type="EMBL" id="BKCP01006626">
    <property type="protein sequence ID" value="GER43480.1"/>
    <property type="molecule type" value="Genomic_DNA"/>
</dbReference>
<dbReference type="AlphaFoldDB" id="A0A5A7QE51"/>
<proteinExistence type="predicted"/>
<sequence length="236" mass="26089">MQEKIRMHTPWLLRSEKLRTETEARGGDAAESIPTLDSTQKAFKSNPINKLLHLKPSTTHKAHKKLINNQEKGFFQTLSSACTLCFQSFDWGNLDKAHSGTSLNHNPSPVSLCLKSGDLGFFLPNLLSHHLFGFSTKLFQESSPFAPSTRFAVTNFTSDSSFVSPTPSPPSAFDWWNLDWGNLDKAHSGTSLNHNLSPVSLCLKSADLGLCFSNLLSHHLFGFSTKLLQESSPCVP</sequence>